<proteinExistence type="predicted"/>
<evidence type="ECO:0000313" key="2">
    <source>
        <dbReference type="Proteomes" id="UP000232722"/>
    </source>
</evidence>
<accession>A0A2N0NHR8</accession>
<comment type="caution">
    <text evidence="1">The sequence shown here is derived from an EMBL/GenBank/DDBJ whole genome shotgun (WGS) entry which is preliminary data.</text>
</comment>
<reference evidence="1 2" key="1">
    <citation type="submission" date="2016-04" db="EMBL/GenBank/DDBJ databases">
        <title>Genome analyses suggest a sexual origin of heterokaryosis in a supposedly ancient asexual fungus.</title>
        <authorList>
            <person name="Ropars J."/>
            <person name="Sedzielewska K."/>
            <person name="Noel J."/>
            <person name="Charron P."/>
            <person name="Farinelli L."/>
            <person name="Marton T."/>
            <person name="Kruger M."/>
            <person name="Pelin A."/>
            <person name="Brachmann A."/>
            <person name="Corradi N."/>
        </authorList>
    </citation>
    <scope>NUCLEOTIDE SEQUENCE [LARGE SCALE GENOMIC DNA]</scope>
    <source>
        <strain evidence="1 2">A5</strain>
    </source>
</reference>
<sequence length="156" mass="18643">MQLDPLNSSAYYLKILTYYTKNDINNVTILFENSKDLNNILTKINQIPNISKNKLLLLIRCKIHIELKEYYETIVDLDMLFNCYKAISYIHLLQKHSYFWSYLYKVCEIGTCDFTKFGIVNEFSKYMYKKKEVYFISNLTNLNSELCKFQESDVSR</sequence>
<protein>
    <submittedName>
        <fullName evidence="1">Uncharacterized protein</fullName>
    </submittedName>
</protein>
<name>A0A2N0NHR8_9GLOM</name>
<organism evidence="1 2">
    <name type="scientific">Rhizophagus irregularis</name>
    <dbReference type="NCBI Taxonomy" id="588596"/>
    <lineage>
        <taxon>Eukaryota</taxon>
        <taxon>Fungi</taxon>
        <taxon>Fungi incertae sedis</taxon>
        <taxon>Mucoromycota</taxon>
        <taxon>Glomeromycotina</taxon>
        <taxon>Glomeromycetes</taxon>
        <taxon>Glomerales</taxon>
        <taxon>Glomeraceae</taxon>
        <taxon>Rhizophagus</taxon>
    </lineage>
</organism>
<evidence type="ECO:0000313" key="1">
    <source>
        <dbReference type="EMBL" id="PKB94110.1"/>
    </source>
</evidence>
<reference evidence="1 2" key="2">
    <citation type="submission" date="2017-09" db="EMBL/GenBank/DDBJ databases">
        <title>Extensive intraspecific genome diversity in a model arbuscular mycorrhizal fungus.</title>
        <authorList>
            <person name="Chen E.C."/>
            <person name="Morin E."/>
            <person name="Beaudet D."/>
            <person name="Noel J."/>
            <person name="Ndikumana S."/>
            <person name="Charron P."/>
            <person name="St-Onge C."/>
            <person name="Giorgi J."/>
            <person name="Grigoriev I.V."/>
            <person name="Roux C."/>
            <person name="Martin F.M."/>
            <person name="Corradi N."/>
        </authorList>
    </citation>
    <scope>NUCLEOTIDE SEQUENCE [LARGE SCALE GENOMIC DNA]</scope>
    <source>
        <strain evidence="1 2">A5</strain>
    </source>
</reference>
<gene>
    <name evidence="1" type="ORF">RhiirA5_439527</name>
</gene>
<dbReference type="EMBL" id="LLXJ01006627">
    <property type="protein sequence ID" value="PKB94110.1"/>
    <property type="molecule type" value="Genomic_DNA"/>
</dbReference>
<dbReference type="Proteomes" id="UP000232722">
    <property type="component" value="Unassembled WGS sequence"/>
</dbReference>
<dbReference type="AlphaFoldDB" id="A0A2N0NHR8"/>